<gene>
    <name evidence="1" type="ORF">EATG_04023</name>
</gene>
<organism evidence="1 2">
    <name type="scientific">Escherichia coli H605</name>
    <dbReference type="NCBI Taxonomy" id="656410"/>
    <lineage>
        <taxon>Bacteria</taxon>
        <taxon>Pseudomonadati</taxon>
        <taxon>Pseudomonadota</taxon>
        <taxon>Gammaproteobacteria</taxon>
        <taxon>Enterobacterales</taxon>
        <taxon>Enterobacteriaceae</taxon>
        <taxon>Escherichia</taxon>
    </lineage>
</organism>
<evidence type="ECO:0000313" key="1">
    <source>
        <dbReference type="EMBL" id="OSL44129.1"/>
    </source>
</evidence>
<dbReference type="RefSeq" id="WP_085461474.1">
    <property type="nucleotide sequence ID" value="NZ_ADJX01000012.1"/>
</dbReference>
<proteinExistence type="predicted"/>
<sequence>MQIHKVIKPEFVKKFSCVGPDCLISCCQGWQIDIDKKTHHDYLNAHHPEISRLAKENLMLVRKGKQRYSRIKLDAQGQCPFLDENKLCLVHRELGGNALSVTCSTYPRCKKHYADTTRYSMTLSCPEVARLVLFDADSMLVHEQDELLAKAKNNIIARQQPVNQIQQIVHLFAWHLLQAPSLNVEENLMALAQFMVYLQRIEFDLHRHFAQAEQYHQELLSELAAGISLIHRSTSTESVGLKVRALSALGSLIANEGARDNIIAGVHRKMAVYLNITASTDKQDLVDKFAVLDKQWQQLCQDSILSAPHVLRNLLTYKIYHCHFPDADFSTIMRQVYRLILDYFYIKHLLSVTSLEVTPDEATVLKIVASLAEKTLHSPIINERMDKAIDMINAGDDLSCLLLIC</sequence>
<dbReference type="EMBL" id="ADJX01000012">
    <property type="protein sequence ID" value="OSL44129.1"/>
    <property type="molecule type" value="Genomic_DNA"/>
</dbReference>
<evidence type="ECO:0000313" key="2">
    <source>
        <dbReference type="Proteomes" id="UP000243401"/>
    </source>
</evidence>
<dbReference type="NCBIfam" id="NF038110">
    <property type="entry name" value="Lys_methyl_FliB"/>
    <property type="match status" value="1"/>
</dbReference>
<accession>A0AAJ3NVD3</accession>
<comment type="caution">
    <text evidence="1">The sequence shown here is derived from an EMBL/GenBank/DDBJ whole genome shotgun (WGS) entry which is preliminary data.</text>
</comment>
<dbReference type="AlphaFoldDB" id="A0AAJ3NVD3"/>
<reference evidence="1 2" key="1">
    <citation type="submission" date="2010-04" db="EMBL/GenBank/DDBJ databases">
        <title>The Genome Sequence of Escherichia coli H605.</title>
        <authorList>
            <consortium name="The Broad Institute Genome Sequencing Platform"/>
            <consortium name="The Broad Institute Genome Sequencing Center for Infectious Disease"/>
            <person name="Feldgarden M."/>
            <person name="Gordon D.M."/>
            <person name="Johnson J.R."/>
            <person name="Johnston B.D."/>
            <person name="Young S."/>
            <person name="Zeng Q."/>
            <person name="Koehrsen M."/>
            <person name="Alvarado L."/>
            <person name="Berlin A.M."/>
            <person name="Borenstein D."/>
            <person name="Chapman S.B."/>
            <person name="Chen Z."/>
            <person name="Engels R."/>
            <person name="Freedman E."/>
            <person name="Gellesch M."/>
            <person name="Goldberg J."/>
            <person name="Griggs A."/>
            <person name="Gujja S."/>
            <person name="Heilman E.R."/>
            <person name="Heiman D.I."/>
            <person name="Hepburn T.A."/>
            <person name="Howarth C."/>
            <person name="Jen D."/>
            <person name="Larson L."/>
            <person name="Mehta T."/>
            <person name="Park D."/>
            <person name="Pearson M."/>
            <person name="Richards J."/>
            <person name="Roberts A."/>
            <person name="Saif S."/>
            <person name="Shea T.D."/>
            <person name="Shenoy N."/>
            <person name="Sisk P."/>
            <person name="Stolte C."/>
            <person name="Sykes S.N."/>
            <person name="Walk T."/>
            <person name="White J."/>
            <person name="Yandava C."/>
            <person name="Haas B."/>
            <person name="Henn M.R."/>
            <person name="Nusbaum C."/>
            <person name="Birren B."/>
        </authorList>
    </citation>
    <scope>NUCLEOTIDE SEQUENCE [LARGE SCALE GENOMIC DNA]</scope>
    <source>
        <strain evidence="1 2">H605</strain>
    </source>
</reference>
<dbReference type="GeneID" id="86861775"/>
<name>A0AAJ3NVD3_ECOLX</name>
<protein>
    <recommendedName>
        <fullName evidence="3">Lysine-N-methylase</fullName>
    </recommendedName>
</protein>
<dbReference type="Proteomes" id="UP000243401">
    <property type="component" value="Unassembled WGS sequence"/>
</dbReference>
<evidence type="ECO:0008006" key="3">
    <source>
        <dbReference type="Google" id="ProtNLM"/>
    </source>
</evidence>